<feature type="region of interest" description="Disordered" evidence="1">
    <location>
        <begin position="574"/>
        <end position="655"/>
    </location>
</feature>
<feature type="domain" description="Ubiquitin-like" evidence="2">
    <location>
        <begin position="9"/>
        <end position="85"/>
    </location>
</feature>
<feature type="compositionally biased region" description="Polar residues" evidence="1">
    <location>
        <begin position="408"/>
        <end position="419"/>
    </location>
</feature>
<accession>A0A2G5BBZ4</accession>
<evidence type="ECO:0000313" key="4">
    <source>
        <dbReference type="Proteomes" id="UP000242474"/>
    </source>
</evidence>
<dbReference type="InterPro" id="IPR029071">
    <property type="entry name" value="Ubiquitin-like_domsf"/>
</dbReference>
<dbReference type="Pfam" id="PF00240">
    <property type="entry name" value="ubiquitin"/>
    <property type="match status" value="1"/>
</dbReference>
<feature type="region of interest" description="Disordered" evidence="1">
    <location>
        <begin position="479"/>
        <end position="509"/>
    </location>
</feature>
<feature type="compositionally biased region" description="Polar residues" evidence="1">
    <location>
        <begin position="728"/>
        <end position="759"/>
    </location>
</feature>
<feature type="compositionally biased region" description="Low complexity" evidence="1">
    <location>
        <begin position="212"/>
        <end position="223"/>
    </location>
</feature>
<organism evidence="3 4">
    <name type="scientific">Coemansia reversa (strain ATCC 12441 / NRRL 1564)</name>
    <dbReference type="NCBI Taxonomy" id="763665"/>
    <lineage>
        <taxon>Eukaryota</taxon>
        <taxon>Fungi</taxon>
        <taxon>Fungi incertae sedis</taxon>
        <taxon>Zoopagomycota</taxon>
        <taxon>Kickxellomycotina</taxon>
        <taxon>Kickxellomycetes</taxon>
        <taxon>Kickxellales</taxon>
        <taxon>Kickxellaceae</taxon>
        <taxon>Coemansia</taxon>
    </lineage>
</organism>
<feature type="compositionally biased region" description="Low complexity" evidence="1">
    <location>
        <begin position="583"/>
        <end position="602"/>
    </location>
</feature>
<protein>
    <recommendedName>
        <fullName evidence="2">Ubiquitin-like domain-containing protein</fullName>
    </recommendedName>
</protein>
<feature type="compositionally biased region" description="Low complexity" evidence="1">
    <location>
        <begin position="711"/>
        <end position="727"/>
    </location>
</feature>
<dbReference type="SUPFAM" id="SSF54236">
    <property type="entry name" value="Ubiquitin-like"/>
    <property type="match status" value="1"/>
</dbReference>
<reference evidence="3 4" key="1">
    <citation type="journal article" date="2015" name="Genome Biol. Evol.">
        <title>Phylogenomic analyses indicate that early fungi evolved digesting cell walls of algal ancestors of land plants.</title>
        <authorList>
            <person name="Chang Y."/>
            <person name="Wang S."/>
            <person name="Sekimoto S."/>
            <person name="Aerts A.L."/>
            <person name="Choi C."/>
            <person name="Clum A."/>
            <person name="LaButti K.M."/>
            <person name="Lindquist E.A."/>
            <person name="Yee Ngan C."/>
            <person name="Ohm R.A."/>
            <person name="Salamov A.A."/>
            <person name="Grigoriev I.V."/>
            <person name="Spatafora J.W."/>
            <person name="Berbee M.L."/>
        </authorList>
    </citation>
    <scope>NUCLEOTIDE SEQUENCE [LARGE SCALE GENOMIC DNA]</scope>
    <source>
        <strain evidence="3 4">NRRL 1564</strain>
    </source>
</reference>
<feature type="compositionally biased region" description="Polar residues" evidence="1">
    <location>
        <begin position="523"/>
        <end position="550"/>
    </location>
</feature>
<feature type="region of interest" description="Disordered" evidence="1">
    <location>
        <begin position="523"/>
        <end position="553"/>
    </location>
</feature>
<feature type="compositionally biased region" description="Low complexity" evidence="1">
    <location>
        <begin position="149"/>
        <end position="158"/>
    </location>
</feature>
<name>A0A2G5BBZ4_COERN</name>
<feature type="region of interest" description="Disordered" evidence="1">
    <location>
        <begin position="137"/>
        <end position="159"/>
    </location>
</feature>
<dbReference type="Proteomes" id="UP000242474">
    <property type="component" value="Unassembled WGS sequence"/>
</dbReference>
<dbReference type="OrthoDB" id="419317at2759"/>
<dbReference type="InterPro" id="IPR000626">
    <property type="entry name" value="Ubiquitin-like_dom"/>
</dbReference>
<sequence>MDMNAATEWHIRVKALLEGGEEKEFQIATLANDTVGQFRNKLATRSHIEPQKQRLIFCGRLLNDNAQKLADTGMRDGSALHMVARAVPPAPSGTTPDADSTGAGRDSQNNTRNMGGGMGGMGFGFPGLQTFFQSMFNNMNAPQTGGGPSPQQQQQAGGERVIREIHRNFGANDGGEWIALDQNNRYFLIDREAEPGSLLTLEEFQRGPIETSNPISRSSESSSYDPLPGLVRMEPAQSTSESSQSQSYRDTRMSRLLDQARTAPSQALVNELTHDLFDYVMPAIRRLPGDNDFRFSTTDSLRPTYLERTSDNPVGAAGASLANLGDAYIALGNALQSIGRRWQADRGSEQSQHDEGALEQQSRNALRVLAELSLTGPLAVPLLQSNLSDTASQSQQEPTTDDARDGNENLNGQNMVSENQVRILTSRARRNHRYHAFEQMIDAGSEPAGSSGAATVELHISPIGPSAGFPPQIMQAMRMMQQHGQNEQQQQQQQQTQAQEQAQTQQQEPHANLDALQHMFQQNSGSDRNETNAGSRGENFGNNTANTSRIPRSVRFMPNAHAVELVIERIGPFGAGSHPNSASRVQSRDQSSVSQQQQQESSLPHGSNQPSQTTSRVPTEQAGAADHSVALGSQSARSDRSIGSTTTEYSNSNNPFMHVPRIFGASPASILSPPQQQQYPQPVDTILQQQLARATNPFSTAMIFLGAEPGSTTSNTSRRASVSSSTNGTQNIGDAVANTSEHADATTNQPAPTNSNTTDAACAEPSLSAGPVAPRTGETRGRTSSTSESDVNTGGCDSRGASGSSKRHRACDGAEDS</sequence>
<feature type="region of interest" description="Disordered" evidence="1">
    <location>
        <begin position="86"/>
        <end position="120"/>
    </location>
</feature>
<evidence type="ECO:0000259" key="2">
    <source>
        <dbReference type="PROSITE" id="PS50053"/>
    </source>
</evidence>
<evidence type="ECO:0000313" key="3">
    <source>
        <dbReference type="EMBL" id="PIA16538.1"/>
    </source>
</evidence>
<dbReference type="Gene3D" id="3.10.20.90">
    <property type="entry name" value="Phosphatidylinositol 3-kinase Catalytic Subunit, Chain A, domain 1"/>
    <property type="match status" value="1"/>
</dbReference>
<dbReference type="AlphaFoldDB" id="A0A2G5BBZ4"/>
<evidence type="ECO:0000256" key="1">
    <source>
        <dbReference type="SAM" id="MobiDB-lite"/>
    </source>
</evidence>
<feature type="compositionally biased region" description="Polar residues" evidence="1">
    <location>
        <begin position="388"/>
        <end position="398"/>
    </location>
</feature>
<feature type="compositionally biased region" description="Polar residues" evidence="1">
    <location>
        <begin position="604"/>
        <end position="618"/>
    </location>
</feature>
<keyword evidence="4" id="KW-1185">Reference proteome</keyword>
<gene>
    <name evidence="3" type="ORF">COEREDRAFT_81205</name>
</gene>
<dbReference type="STRING" id="763665.A0A2G5BBZ4"/>
<feature type="compositionally biased region" description="Low complexity" evidence="1">
    <location>
        <begin position="481"/>
        <end position="507"/>
    </location>
</feature>
<dbReference type="PROSITE" id="PS50053">
    <property type="entry name" value="UBIQUITIN_2"/>
    <property type="match status" value="1"/>
</dbReference>
<feature type="region of interest" description="Disordered" evidence="1">
    <location>
        <begin position="708"/>
        <end position="817"/>
    </location>
</feature>
<proteinExistence type="predicted"/>
<dbReference type="CDD" id="cd17039">
    <property type="entry name" value="Ubl_ubiquitin_like"/>
    <property type="match status" value="1"/>
</dbReference>
<dbReference type="EMBL" id="KZ303499">
    <property type="protein sequence ID" value="PIA16538.1"/>
    <property type="molecule type" value="Genomic_DNA"/>
</dbReference>
<feature type="compositionally biased region" description="Polar residues" evidence="1">
    <location>
        <begin position="631"/>
        <end position="655"/>
    </location>
</feature>
<feature type="region of interest" description="Disordered" evidence="1">
    <location>
        <begin position="388"/>
        <end position="419"/>
    </location>
</feature>
<dbReference type="SMART" id="SM00213">
    <property type="entry name" value="UBQ"/>
    <property type="match status" value="1"/>
</dbReference>
<feature type="region of interest" description="Disordered" evidence="1">
    <location>
        <begin position="200"/>
        <end position="251"/>
    </location>
</feature>
<feature type="compositionally biased region" description="Low complexity" evidence="1">
    <location>
        <begin position="237"/>
        <end position="247"/>
    </location>
</feature>